<dbReference type="InterPro" id="IPR004111">
    <property type="entry name" value="Repressor_TetR_C"/>
</dbReference>
<evidence type="ECO:0000313" key="7">
    <source>
        <dbReference type="Proteomes" id="UP001230328"/>
    </source>
</evidence>
<dbReference type="Pfam" id="PF02909">
    <property type="entry name" value="TetR_C_1"/>
    <property type="match status" value="1"/>
</dbReference>
<dbReference type="Proteomes" id="UP001230328">
    <property type="component" value="Unassembled WGS sequence"/>
</dbReference>
<dbReference type="SUPFAM" id="SSF46689">
    <property type="entry name" value="Homeodomain-like"/>
    <property type="match status" value="1"/>
</dbReference>
<dbReference type="InterPro" id="IPR009057">
    <property type="entry name" value="Homeodomain-like_sf"/>
</dbReference>
<gene>
    <name evidence="6" type="ORF">QF035_009462</name>
</gene>
<evidence type="ECO:0000256" key="1">
    <source>
        <dbReference type="ARBA" id="ARBA00023015"/>
    </source>
</evidence>
<name>A0ABU0T7T8_9ACTN</name>
<keyword evidence="1" id="KW-0805">Transcription regulation</keyword>
<evidence type="ECO:0000313" key="6">
    <source>
        <dbReference type="EMBL" id="MDQ1031880.1"/>
    </source>
</evidence>
<reference evidence="6 7" key="1">
    <citation type="submission" date="2023-07" db="EMBL/GenBank/DDBJ databases">
        <title>Comparative genomics of wheat-associated soil bacteria to identify genetic determinants of phenazine resistance.</title>
        <authorList>
            <person name="Mouncey N."/>
        </authorList>
    </citation>
    <scope>NUCLEOTIDE SEQUENCE [LARGE SCALE GENOMIC DNA]</scope>
    <source>
        <strain evidence="6 7">V2I4</strain>
    </source>
</reference>
<evidence type="ECO:0000256" key="2">
    <source>
        <dbReference type="ARBA" id="ARBA00023125"/>
    </source>
</evidence>
<protein>
    <submittedName>
        <fullName evidence="6">AcrR family transcriptional regulator</fullName>
    </submittedName>
</protein>
<dbReference type="Pfam" id="PF00440">
    <property type="entry name" value="TetR_N"/>
    <property type="match status" value="1"/>
</dbReference>
<dbReference type="RefSeq" id="WP_307528319.1">
    <property type="nucleotide sequence ID" value="NZ_JAUSZI010000002.1"/>
</dbReference>
<dbReference type="Gene3D" id="1.10.357.10">
    <property type="entry name" value="Tetracycline Repressor, domain 2"/>
    <property type="match status" value="1"/>
</dbReference>
<dbReference type="PANTHER" id="PTHR30055">
    <property type="entry name" value="HTH-TYPE TRANSCRIPTIONAL REGULATOR RUTR"/>
    <property type="match status" value="1"/>
</dbReference>
<proteinExistence type="predicted"/>
<dbReference type="Gene3D" id="1.10.10.60">
    <property type="entry name" value="Homeodomain-like"/>
    <property type="match status" value="1"/>
</dbReference>
<accession>A0ABU0T7T8</accession>
<organism evidence="6 7">
    <name type="scientific">Streptomyces umbrinus</name>
    <dbReference type="NCBI Taxonomy" id="67370"/>
    <lineage>
        <taxon>Bacteria</taxon>
        <taxon>Bacillati</taxon>
        <taxon>Actinomycetota</taxon>
        <taxon>Actinomycetes</taxon>
        <taxon>Kitasatosporales</taxon>
        <taxon>Streptomycetaceae</taxon>
        <taxon>Streptomyces</taxon>
        <taxon>Streptomyces phaeochromogenes group</taxon>
    </lineage>
</organism>
<feature type="DNA-binding region" description="H-T-H motif" evidence="4">
    <location>
        <begin position="17"/>
        <end position="36"/>
    </location>
</feature>
<keyword evidence="2 4" id="KW-0238">DNA-binding</keyword>
<evidence type="ECO:0000259" key="5">
    <source>
        <dbReference type="PROSITE" id="PS50977"/>
    </source>
</evidence>
<dbReference type="PANTHER" id="PTHR30055:SF151">
    <property type="entry name" value="TRANSCRIPTIONAL REGULATORY PROTEIN"/>
    <property type="match status" value="1"/>
</dbReference>
<dbReference type="InterPro" id="IPR036271">
    <property type="entry name" value="Tet_transcr_reg_TetR-rel_C_sf"/>
</dbReference>
<comment type="caution">
    <text evidence="6">The sequence shown here is derived from an EMBL/GenBank/DDBJ whole genome shotgun (WGS) entry which is preliminary data.</text>
</comment>
<dbReference type="InterPro" id="IPR001647">
    <property type="entry name" value="HTH_TetR"/>
</dbReference>
<dbReference type="SUPFAM" id="SSF48498">
    <property type="entry name" value="Tetracyclin repressor-like, C-terminal domain"/>
    <property type="match status" value="1"/>
</dbReference>
<keyword evidence="3" id="KW-0804">Transcription</keyword>
<dbReference type="EMBL" id="JAUSZI010000002">
    <property type="protein sequence ID" value="MDQ1031880.1"/>
    <property type="molecule type" value="Genomic_DNA"/>
</dbReference>
<feature type="domain" description="HTH tetR-type" evidence="5">
    <location>
        <begin position="1"/>
        <end position="54"/>
    </location>
</feature>
<evidence type="ECO:0000256" key="3">
    <source>
        <dbReference type="ARBA" id="ARBA00023163"/>
    </source>
</evidence>
<dbReference type="PROSITE" id="PS50977">
    <property type="entry name" value="HTH_TETR_2"/>
    <property type="match status" value="1"/>
</dbReference>
<sequence length="200" mass="22247">MAAALEIARNEGMHALTIRRLASDLGASRMALYRHVPDKNGLIDLVMNAIAEHDVVPPDIDEGPWQERLRRLADGMRRELAAYPGLVDILMTRANHGPGALRLVETVLDILADAGLDERRAVRHYVLFIDLVLGRLHRELLGDPMDHHRTAGLPALAEEVGEYPRLRAAGPYLRDITSRQVFDDEIAMLILAIESSAREA</sequence>
<keyword evidence="7" id="KW-1185">Reference proteome</keyword>
<evidence type="ECO:0000256" key="4">
    <source>
        <dbReference type="PROSITE-ProRule" id="PRU00335"/>
    </source>
</evidence>
<dbReference type="InterPro" id="IPR050109">
    <property type="entry name" value="HTH-type_TetR-like_transc_reg"/>
</dbReference>